<dbReference type="Proteomes" id="UP001057280">
    <property type="component" value="Unassembled WGS sequence"/>
</dbReference>
<evidence type="ECO:0000313" key="3">
    <source>
        <dbReference type="Proteomes" id="UP001057280"/>
    </source>
</evidence>
<comment type="caution">
    <text evidence="2">The sequence shown here is derived from an EMBL/GenBank/DDBJ whole genome shotgun (WGS) entry which is preliminary data.</text>
</comment>
<evidence type="ECO:0000256" key="1">
    <source>
        <dbReference type="SAM" id="MobiDB-lite"/>
    </source>
</evidence>
<accession>A0AB35HNI6</accession>
<proteinExistence type="predicted"/>
<reference evidence="2" key="2">
    <citation type="journal article" date="2021" name="BMC Microbiol.">
        <title>The diversity among the species Tetragenococcus halophilus including new isolates from a lupine seed fermentation.</title>
        <authorList>
            <person name="Link T."/>
            <person name="Vogel R.F."/>
            <person name="Ehrmann M.A."/>
        </authorList>
    </citation>
    <scope>NUCLEOTIDE SEQUENCE</scope>
    <source>
        <strain evidence="2">TMW 2.2257</strain>
    </source>
</reference>
<dbReference type="AlphaFoldDB" id="A0AB35HNI6"/>
<feature type="region of interest" description="Disordered" evidence="1">
    <location>
        <begin position="135"/>
        <end position="165"/>
    </location>
</feature>
<reference evidence="2" key="1">
    <citation type="submission" date="2020-06" db="EMBL/GenBank/DDBJ databases">
        <authorList>
            <person name="Link T."/>
            <person name="Ehrmann M."/>
        </authorList>
    </citation>
    <scope>NUCLEOTIDE SEQUENCE</scope>
    <source>
        <strain evidence="2">TMW 2.2257</strain>
    </source>
</reference>
<protein>
    <submittedName>
        <fullName evidence="2">Uncharacterized protein</fullName>
    </submittedName>
</protein>
<dbReference type="EMBL" id="JACACB010000004">
    <property type="protein sequence ID" value="MCO8297295.1"/>
    <property type="molecule type" value="Genomic_DNA"/>
</dbReference>
<gene>
    <name evidence="2" type="ORF">HXW75_02275</name>
</gene>
<sequence>MAMNNVIDLDKKLSLTKNVRVAGKEYSIQISDEVDKALSFLTNLDMPYQMFELQSKADLLEGDGTDVPTLEQYHKFMESELNKTRDSAFEALDKVFGEGEGQRIYEYYNKSTKAVMTIIDILQEELGEVMKQRNDTAKKHYNNKNKNRNDNRNNNRNNNKNNNKK</sequence>
<feature type="compositionally biased region" description="Low complexity" evidence="1">
    <location>
        <begin position="154"/>
        <end position="165"/>
    </location>
</feature>
<name>A0AB35HNI6_TETHA</name>
<organism evidence="2 3">
    <name type="scientific">Tetragenococcus halophilus</name>
    <name type="common">Pediococcus halophilus</name>
    <dbReference type="NCBI Taxonomy" id="51669"/>
    <lineage>
        <taxon>Bacteria</taxon>
        <taxon>Bacillati</taxon>
        <taxon>Bacillota</taxon>
        <taxon>Bacilli</taxon>
        <taxon>Lactobacillales</taxon>
        <taxon>Enterococcaceae</taxon>
        <taxon>Tetragenococcus</taxon>
    </lineage>
</organism>
<dbReference type="RefSeq" id="WP_253209943.1">
    <property type="nucleotide sequence ID" value="NZ_JACABZ010000009.1"/>
</dbReference>
<evidence type="ECO:0000313" key="2">
    <source>
        <dbReference type="EMBL" id="MCO8297295.1"/>
    </source>
</evidence>